<protein>
    <submittedName>
        <fullName evidence="1">Uncharacterized protein</fullName>
    </submittedName>
</protein>
<name>A0ACD5U3I2_AVESA</name>
<keyword evidence="2" id="KW-1185">Reference proteome</keyword>
<dbReference type="EnsemblPlants" id="AVESA.00010b.r2.1DG0170750.1">
    <property type="protein sequence ID" value="AVESA.00010b.r2.1DG0170750.1.CDS.1"/>
    <property type="gene ID" value="AVESA.00010b.r2.1DG0170750"/>
</dbReference>
<evidence type="ECO:0000313" key="1">
    <source>
        <dbReference type="EnsemblPlants" id="AVESA.00010b.r2.1DG0170750.1.CDS.1"/>
    </source>
</evidence>
<proteinExistence type="predicted"/>
<sequence>MEAIFSFGLATGRFAMGSSEPLGKPSPEYMHAKDLETLVLDDEADTDAAAGSPSPGIGHDGSTNAYVPGGFDPCKKRKRSLLGKEDVVHITCMTDAVKAVADTITIASPPDVHPALYDAVMDAKGYIPEALMVALRHLLDNRAMGNDFVQMAEDHRDLWLRTFLAKHYYV</sequence>
<reference evidence="1" key="2">
    <citation type="submission" date="2025-09" db="UniProtKB">
        <authorList>
            <consortium name="EnsemblPlants"/>
        </authorList>
    </citation>
    <scope>IDENTIFICATION</scope>
</reference>
<reference evidence="1" key="1">
    <citation type="submission" date="2021-05" db="EMBL/GenBank/DDBJ databases">
        <authorList>
            <person name="Scholz U."/>
            <person name="Mascher M."/>
            <person name="Fiebig A."/>
        </authorList>
    </citation>
    <scope>NUCLEOTIDE SEQUENCE [LARGE SCALE GENOMIC DNA]</scope>
</reference>
<evidence type="ECO:0000313" key="2">
    <source>
        <dbReference type="Proteomes" id="UP001732700"/>
    </source>
</evidence>
<organism evidence="1 2">
    <name type="scientific">Avena sativa</name>
    <name type="common">Oat</name>
    <dbReference type="NCBI Taxonomy" id="4498"/>
    <lineage>
        <taxon>Eukaryota</taxon>
        <taxon>Viridiplantae</taxon>
        <taxon>Streptophyta</taxon>
        <taxon>Embryophyta</taxon>
        <taxon>Tracheophyta</taxon>
        <taxon>Spermatophyta</taxon>
        <taxon>Magnoliopsida</taxon>
        <taxon>Liliopsida</taxon>
        <taxon>Poales</taxon>
        <taxon>Poaceae</taxon>
        <taxon>BOP clade</taxon>
        <taxon>Pooideae</taxon>
        <taxon>Poodae</taxon>
        <taxon>Poeae</taxon>
        <taxon>Poeae Chloroplast Group 1 (Aveneae type)</taxon>
        <taxon>Aveninae</taxon>
        <taxon>Avena</taxon>
    </lineage>
</organism>
<accession>A0ACD5U3I2</accession>
<dbReference type="Proteomes" id="UP001732700">
    <property type="component" value="Chromosome 1D"/>
</dbReference>